<dbReference type="Proteomes" id="UP000231279">
    <property type="component" value="Unassembled WGS sequence"/>
</dbReference>
<keyword evidence="3" id="KW-1185">Reference proteome</keyword>
<reference evidence="3" key="1">
    <citation type="journal article" date="2018" name="Gigascience">
        <title>Genome assembly of the Pink Ipe (Handroanthus impetiginosus, Bignoniaceae), a highly valued, ecologically keystone Neotropical timber forest tree.</title>
        <authorList>
            <person name="Silva-Junior O.B."/>
            <person name="Grattapaglia D."/>
            <person name="Novaes E."/>
            <person name="Collevatti R.G."/>
        </authorList>
    </citation>
    <scope>NUCLEOTIDE SEQUENCE [LARGE SCALE GENOMIC DNA]</scope>
    <source>
        <strain evidence="3">cv. UFG-1</strain>
    </source>
</reference>
<evidence type="ECO:0000313" key="2">
    <source>
        <dbReference type="EMBL" id="PIM97123.1"/>
    </source>
</evidence>
<evidence type="ECO:0000313" key="3">
    <source>
        <dbReference type="Proteomes" id="UP000231279"/>
    </source>
</evidence>
<dbReference type="AlphaFoldDB" id="A0A2G9FVM4"/>
<proteinExistence type="predicted"/>
<sequence>MHGRVQRNGESCRSLRRSSSQHMRSILPLATTESTVAVAGDQHTPLISSITASTTGDSFFKVLTCRR</sequence>
<evidence type="ECO:0000256" key="1">
    <source>
        <dbReference type="SAM" id="MobiDB-lite"/>
    </source>
</evidence>
<gene>
    <name evidence="2" type="ORF">CDL12_30411</name>
</gene>
<feature type="region of interest" description="Disordered" evidence="1">
    <location>
        <begin position="1"/>
        <end position="25"/>
    </location>
</feature>
<protein>
    <submittedName>
        <fullName evidence="2">Uncharacterized protein</fullName>
    </submittedName>
</protein>
<comment type="caution">
    <text evidence="2">The sequence shown here is derived from an EMBL/GenBank/DDBJ whole genome shotgun (WGS) entry which is preliminary data.</text>
</comment>
<accession>A0A2G9FVM4</accession>
<organism evidence="2 3">
    <name type="scientific">Handroanthus impetiginosus</name>
    <dbReference type="NCBI Taxonomy" id="429701"/>
    <lineage>
        <taxon>Eukaryota</taxon>
        <taxon>Viridiplantae</taxon>
        <taxon>Streptophyta</taxon>
        <taxon>Embryophyta</taxon>
        <taxon>Tracheophyta</taxon>
        <taxon>Spermatophyta</taxon>
        <taxon>Magnoliopsida</taxon>
        <taxon>eudicotyledons</taxon>
        <taxon>Gunneridae</taxon>
        <taxon>Pentapetalae</taxon>
        <taxon>asterids</taxon>
        <taxon>lamiids</taxon>
        <taxon>Lamiales</taxon>
        <taxon>Bignoniaceae</taxon>
        <taxon>Crescentiina</taxon>
        <taxon>Tabebuia alliance</taxon>
        <taxon>Handroanthus</taxon>
    </lineage>
</organism>
<dbReference type="EMBL" id="NKXS01010884">
    <property type="protein sequence ID" value="PIM97123.1"/>
    <property type="molecule type" value="Genomic_DNA"/>
</dbReference>
<name>A0A2G9FVM4_9LAMI</name>